<evidence type="ECO:0000313" key="2">
    <source>
        <dbReference type="EMBL" id="PCS05936.1"/>
    </source>
</evidence>
<keyword evidence="3" id="KW-1185">Reference proteome</keyword>
<comment type="caution">
    <text evidence="2">The sequence shown here is derived from an EMBL/GenBank/DDBJ whole genome shotgun (WGS) entry which is preliminary data.</text>
</comment>
<dbReference type="SUPFAM" id="SSF55729">
    <property type="entry name" value="Acyl-CoA N-acyltransferases (Nat)"/>
    <property type="match status" value="1"/>
</dbReference>
<dbReference type="InterPro" id="IPR016181">
    <property type="entry name" value="Acyl_CoA_acyltransferase"/>
</dbReference>
<dbReference type="AlphaFoldDB" id="A0A2A5RXH0"/>
<dbReference type="Proteomes" id="UP000242246">
    <property type="component" value="Unassembled WGS sequence"/>
</dbReference>
<dbReference type="Gene3D" id="3.40.630.30">
    <property type="match status" value="1"/>
</dbReference>
<name>A0A2A5RXH0_9LACT</name>
<dbReference type="PANTHER" id="PTHR43792">
    <property type="entry name" value="GNAT FAMILY, PUTATIVE (AFU_ORTHOLOGUE AFUA_3G00765)-RELATED-RELATED"/>
    <property type="match status" value="1"/>
</dbReference>
<accession>A0A2A5RXH0</accession>
<evidence type="ECO:0000313" key="3">
    <source>
        <dbReference type="Proteomes" id="UP000242246"/>
    </source>
</evidence>
<dbReference type="InterPro" id="IPR051531">
    <property type="entry name" value="N-acetyltransferase"/>
</dbReference>
<dbReference type="InterPro" id="IPR000182">
    <property type="entry name" value="GNAT_dom"/>
</dbReference>
<proteinExistence type="predicted"/>
<keyword evidence="2" id="KW-0808">Transferase</keyword>
<dbReference type="PANTHER" id="PTHR43792:SF1">
    <property type="entry name" value="N-ACETYLTRANSFERASE DOMAIN-CONTAINING PROTEIN"/>
    <property type="match status" value="1"/>
</dbReference>
<dbReference type="EMBL" id="JXJX01000011">
    <property type="protein sequence ID" value="PCS05936.1"/>
    <property type="molecule type" value="Genomic_DNA"/>
</dbReference>
<sequence>MDAEDILGYLADPKVNCFKDEKLTTLDAAQKEALKKSKDDSKIAVVLKDGQKVIGELFCEFNEPDTYFIGWHFNPNYEGKGYATESASAMIHDLFTTQKARRLSAYIEDDNYPSQNLAEKLGMRREGLFLEFISFVTVDGQPKYENTYQYALLKKEWLKQHAKTQS</sequence>
<dbReference type="Pfam" id="PF13302">
    <property type="entry name" value="Acetyltransf_3"/>
    <property type="match status" value="1"/>
</dbReference>
<dbReference type="GO" id="GO:0016747">
    <property type="term" value="F:acyltransferase activity, transferring groups other than amino-acyl groups"/>
    <property type="evidence" value="ECO:0007669"/>
    <property type="project" value="InterPro"/>
</dbReference>
<organism evidence="2 3">
    <name type="scientific">Pseudolactococcus plantarum</name>
    <dbReference type="NCBI Taxonomy" id="1365"/>
    <lineage>
        <taxon>Bacteria</taxon>
        <taxon>Bacillati</taxon>
        <taxon>Bacillota</taxon>
        <taxon>Bacilli</taxon>
        <taxon>Lactobacillales</taxon>
        <taxon>Streptococcaceae</taxon>
        <taxon>Pseudolactococcus</taxon>
    </lineage>
</organism>
<protein>
    <submittedName>
        <fullName evidence="2">N-acetyltransferase GCN5</fullName>
    </submittedName>
</protein>
<evidence type="ECO:0000259" key="1">
    <source>
        <dbReference type="PROSITE" id="PS51186"/>
    </source>
</evidence>
<dbReference type="PROSITE" id="PS51186">
    <property type="entry name" value="GNAT"/>
    <property type="match status" value="1"/>
</dbReference>
<reference evidence="2 3" key="1">
    <citation type="submission" date="2014-12" db="EMBL/GenBank/DDBJ databases">
        <title>Draft genome sequences of 10 type strains of Lactococcus.</title>
        <authorList>
            <person name="Sun Z."/>
            <person name="Zhong Z."/>
            <person name="Liu W."/>
            <person name="Zhang W."/>
            <person name="Zhang H."/>
        </authorList>
    </citation>
    <scope>NUCLEOTIDE SEQUENCE [LARGE SCALE GENOMIC DNA]</scope>
    <source>
        <strain evidence="2 3">DSM 20686</strain>
    </source>
</reference>
<feature type="domain" description="N-acetyltransferase" evidence="1">
    <location>
        <begin position="1"/>
        <end position="144"/>
    </location>
</feature>
<dbReference type="STRING" id="1348632.GCA_001591745_01472"/>
<gene>
    <name evidence="2" type="ORF">RU87_GL000398</name>
</gene>